<dbReference type="InterPro" id="IPR018201">
    <property type="entry name" value="Ketoacyl_synth_AS"/>
</dbReference>
<dbReference type="GO" id="GO:0005829">
    <property type="term" value="C:cytosol"/>
    <property type="evidence" value="ECO:0007669"/>
    <property type="project" value="TreeGrafter"/>
</dbReference>
<dbReference type="SUPFAM" id="SSF53901">
    <property type="entry name" value="Thiolase-like"/>
    <property type="match status" value="2"/>
</dbReference>
<dbReference type="Gene3D" id="3.40.47.10">
    <property type="match status" value="1"/>
</dbReference>
<dbReference type="InterPro" id="IPR014030">
    <property type="entry name" value="Ketoacyl_synth_N"/>
</dbReference>
<dbReference type="EMBL" id="CP018191">
    <property type="protein sequence ID" value="APH53253.1"/>
    <property type="molecule type" value="Genomic_DNA"/>
</dbReference>
<evidence type="ECO:0000256" key="3">
    <source>
        <dbReference type="RuleBase" id="RU003694"/>
    </source>
</evidence>
<feature type="domain" description="Ketosynthase family 3 (KS3)" evidence="4">
    <location>
        <begin position="53"/>
        <end position="423"/>
    </location>
</feature>
<comment type="similarity">
    <text evidence="1 3">Belongs to the thiolase-like superfamily. Beta-ketoacyl-ACP synthases family.</text>
</comment>
<reference evidence="6" key="1">
    <citation type="submission" date="2016-11" db="EMBL/GenBank/DDBJ databases">
        <title>Comparative genomic and phenotypic analysis of Granulibacter bethesdensis clinical isolates from patients with chronic granulomatous disease.</title>
        <authorList>
            <person name="Zarember K.A."/>
            <person name="Porcella S.F."/>
            <person name="Chu J."/>
            <person name="Ding L."/>
            <person name="Dahlstrom E."/>
            <person name="Barbian K."/>
            <person name="Martens C."/>
            <person name="Sykora L."/>
            <person name="Kramer S."/>
            <person name="Pettinato A.M."/>
            <person name="Hong H."/>
            <person name="Wald G."/>
            <person name="Berg L.J."/>
            <person name="Rogge L.S."/>
            <person name="Greenberg D.E."/>
            <person name="Falcone E.L."/>
            <person name="Neves J.F."/>
            <person name="Simoes M.J."/>
            <person name="Casal M."/>
            <person name="Rodriguez-Lopez F.C."/>
            <person name="Zelazny A."/>
            <person name="Gallin J.I."/>
            <person name="Holland S.M."/>
        </authorList>
    </citation>
    <scope>NUCLEOTIDE SEQUENCE [LARGE SCALE GENOMIC DNA]</scope>
    <source>
        <strain evidence="6">NIH9.1</strain>
    </source>
</reference>
<dbReference type="Proteomes" id="UP000182373">
    <property type="component" value="Chromosome"/>
</dbReference>
<dbReference type="InterPro" id="IPR014031">
    <property type="entry name" value="Ketoacyl_synth_C"/>
</dbReference>
<dbReference type="SMART" id="SM00825">
    <property type="entry name" value="PKS_KS"/>
    <property type="match status" value="1"/>
</dbReference>
<dbReference type="NCBIfam" id="NF006618">
    <property type="entry name" value="PRK09185.1"/>
    <property type="match status" value="1"/>
</dbReference>
<protein>
    <submittedName>
        <fullName evidence="5">3-oxoacyl-[acyl-carrier-protein] synthase</fullName>
        <ecNumber evidence="5">2.3.1.41</ecNumber>
    </submittedName>
</protein>
<keyword evidence="5" id="KW-0012">Acyltransferase</keyword>
<name>A0AAC9P7F1_9PROT</name>
<dbReference type="CDD" id="cd00834">
    <property type="entry name" value="KAS_I_II"/>
    <property type="match status" value="1"/>
</dbReference>
<dbReference type="Pfam" id="PF02801">
    <property type="entry name" value="Ketoacyl-synt_C"/>
    <property type="match status" value="1"/>
</dbReference>
<sequence length="424" mass="44889">MALSAHLCWPSSWPVRKIRICLPFPPHPRMDDTAKMQPLGITATSLVSAIGQDEHTTLQALLTRQSGLRRCDMFGITEGWIGRVEGLEEYSLPSALARFDCRNHRLADMALHSDGFSEHVARARARYGAERIAIVLGTSTSGILTSEEAYRCRAPGEKLPDALDVENTHDLFALARFVQARLQLEGPAFVISTACASAAKAFADAQQLIASGLCDAAVVGGADTLCRMTLRGFAALELISPDATQPGDTGRRGISIGEAAGFALLERDEAPAMLLGHGASSDGHHMSAPHPEGRGATDAMRGALRSAGLSPDAVDFVALHGTGTRQNDAMEDRAITEIFGTETPCGSSKGWMGHTLGTAGMVGVALAMLSLKHGFLPGNINVSQVDPTFTARLLTENMVASPRHILINAFGFGGINCSLLVGQP</sequence>
<dbReference type="GO" id="GO:0006633">
    <property type="term" value="P:fatty acid biosynthetic process"/>
    <property type="evidence" value="ECO:0007669"/>
    <property type="project" value="InterPro"/>
</dbReference>
<dbReference type="PANTHER" id="PTHR11712:SF320">
    <property type="entry name" value="BETA-KETOACYL SYNTHASE"/>
    <property type="match status" value="1"/>
</dbReference>
<dbReference type="AlphaFoldDB" id="A0AAC9P7F1"/>
<keyword evidence="2 3" id="KW-0808">Transferase</keyword>
<dbReference type="PROSITE" id="PS00606">
    <property type="entry name" value="KS3_1"/>
    <property type="match status" value="1"/>
</dbReference>
<evidence type="ECO:0000256" key="1">
    <source>
        <dbReference type="ARBA" id="ARBA00008467"/>
    </source>
</evidence>
<evidence type="ECO:0000313" key="5">
    <source>
        <dbReference type="EMBL" id="APH53253.1"/>
    </source>
</evidence>
<dbReference type="PROSITE" id="PS52004">
    <property type="entry name" value="KS3_2"/>
    <property type="match status" value="1"/>
</dbReference>
<gene>
    <name evidence="5" type="ORF">GbCGDNIH9_0031</name>
</gene>
<dbReference type="InterPro" id="IPR016039">
    <property type="entry name" value="Thiolase-like"/>
</dbReference>
<organism evidence="5 6">
    <name type="scientific">Granulibacter bethesdensis</name>
    <dbReference type="NCBI Taxonomy" id="364410"/>
    <lineage>
        <taxon>Bacteria</taxon>
        <taxon>Pseudomonadati</taxon>
        <taxon>Pseudomonadota</taxon>
        <taxon>Alphaproteobacteria</taxon>
        <taxon>Acetobacterales</taxon>
        <taxon>Acetobacteraceae</taxon>
        <taxon>Granulibacter</taxon>
    </lineage>
</organism>
<proteinExistence type="inferred from homology"/>
<dbReference type="EC" id="2.3.1.41" evidence="5"/>
<dbReference type="InterPro" id="IPR000794">
    <property type="entry name" value="Beta-ketoacyl_synthase"/>
</dbReference>
<dbReference type="PANTHER" id="PTHR11712">
    <property type="entry name" value="POLYKETIDE SYNTHASE-RELATED"/>
    <property type="match status" value="1"/>
</dbReference>
<dbReference type="InterPro" id="IPR020841">
    <property type="entry name" value="PKS_Beta-ketoAc_synthase_dom"/>
</dbReference>
<dbReference type="GO" id="GO:0004315">
    <property type="term" value="F:3-oxoacyl-[acyl-carrier-protein] synthase activity"/>
    <property type="evidence" value="ECO:0007669"/>
    <property type="project" value="UniProtKB-EC"/>
</dbReference>
<evidence type="ECO:0000313" key="6">
    <source>
        <dbReference type="Proteomes" id="UP000182373"/>
    </source>
</evidence>
<accession>A0AAC9P7F1</accession>
<evidence type="ECO:0000256" key="2">
    <source>
        <dbReference type="ARBA" id="ARBA00022679"/>
    </source>
</evidence>
<evidence type="ECO:0000259" key="4">
    <source>
        <dbReference type="PROSITE" id="PS52004"/>
    </source>
</evidence>
<dbReference type="Pfam" id="PF00109">
    <property type="entry name" value="ketoacyl-synt"/>
    <property type="match status" value="1"/>
</dbReference>